<dbReference type="InterPro" id="IPR003749">
    <property type="entry name" value="ThiS/MoaD-like"/>
</dbReference>
<gene>
    <name evidence="1" type="ORF">DFR86_03165</name>
</gene>
<dbReference type="GeneID" id="36836936"/>
<dbReference type="SUPFAM" id="SSF54690">
    <property type="entry name" value="Molybdopterin synthase subunit MoaE"/>
    <property type="match status" value="1"/>
</dbReference>
<dbReference type="AlphaFoldDB" id="A0A2U9IKW6"/>
<reference evidence="1 2" key="1">
    <citation type="submission" date="2018-05" db="EMBL/GenBank/DDBJ databases">
        <title>Complete Genome Sequences of Extremely Thermoacidophilic, Metal-Mobilizing Type-Strain Members of the Archaeal Family Sulfolobaceae: Acidianus brierleyi DSM-1651T, Acidianus sulfidivorans DSM-18786T, Metallosphaera hakonensis DSM-7519T, and Metallosphaera prunae DSM-10039T.</title>
        <authorList>
            <person name="Counts J.A."/>
            <person name="Kelly R.M."/>
        </authorList>
    </citation>
    <scope>NUCLEOTIDE SEQUENCE [LARGE SCALE GENOMIC DNA]</scope>
    <source>
        <strain evidence="1 2">JP7</strain>
    </source>
</reference>
<keyword evidence="2" id="KW-1185">Reference proteome</keyword>
<dbReference type="RefSeq" id="WP_110379540.1">
    <property type="nucleotide sequence ID" value="NZ_CP029288.2"/>
</dbReference>
<name>A0A2U9IKW6_9CREN</name>
<evidence type="ECO:0000313" key="1">
    <source>
        <dbReference type="EMBL" id="AWR96650.1"/>
    </source>
</evidence>
<dbReference type="GO" id="GO:0006777">
    <property type="term" value="P:Mo-molybdopterin cofactor biosynthetic process"/>
    <property type="evidence" value="ECO:0007669"/>
    <property type="project" value="InterPro"/>
</dbReference>
<evidence type="ECO:0000313" key="2">
    <source>
        <dbReference type="Proteomes" id="UP000248410"/>
    </source>
</evidence>
<dbReference type="NCBIfam" id="TIGR01687">
    <property type="entry name" value="moaD_arch"/>
    <property type="match status" value="1"/>
</dbReference>
<proteinExistence type="predicted"/>
<dbReference type="Pfam" id="PF02597">
    <property type="entry name" value="ThiS"/>
    <property type="match status" value="1"/>
</dbReference>
<dbReference type="Gene3D" id="3.10.20.30">
    <property type="match status" value="1"/>
</dbReference>
<dbReference type="Proteomes" id="UP000248410">
    <property type="component" value="Chromosome"/>
</dbReference>
<dbReference type="Pfam" id="PF02391">
    <property type="entry name" value="MoaE"/>
    <property type="match status" value="1"/>
</dbReference>
<accession>A0A2U9IKW6</accession>
<dbReference type="EMBL" id="CP029288">
    <property type="protein sequence ID" value="AWR96650.1"/>
    <property type="molecule type" value="Genomic_DNA"/>
</dbReference>
<dbReference type="CDD" id="cd00756">
    <property type="entry name" value="MoaE"/>
    <property type="match status" value="1"/>
</dbReference>
<dbReference type="InterPro" id="IPR036563">
    <property type="entry name" value="MoaE_sf"/>
</dbReference>
<dbReference type="KEGG" id="asul:DFR86_03165"/>
<dbReference type="InterPro" id="IPR003448">
    <property type="entry name" value="Mopterin_biosynth_MoaE"/>
</dbReference>
<dbReference type="PANTHER" id="PTHR23404">
    <property type="entry name" value="MOLYBDOPTERIN SYNTHASE RELATED"/>
    <property type="match status" value="1"/>
</dbReference>
<protein>
    <submittedName>
        <fullName evidence="1">MoaD family protein</fullName>
    </submittedName>
</protein>
<dbReference type="InterPro" id="IPR012675">
    <property type="entry name" value="Beta-grasp_dom_sf"/>
</dbReference>
<dbReference type="Gene3D" id="3.90.1170.40">
    <property type="entry name" value="Molybdopterin biosynthesis MoaE subunit"/>
    <property type="match status" value="1"/>
</dbReference>
<dbReference type="SUPFAM" id="SSF54285">
    <property type="entry name" value="MoaD/ThiS"/>
    <property type="match status" value="1"/>
</dbReference>
<dbReference type="OrthoDB" id="45235at2157"/>
<organism evidence="1 2">
    <name type="scientific">Acidianus sulfidivorans JP7</name>
    <dbReference type="NCBI Taxonomy" id="619593"/>
    <lineage>
        <taxon>Archaea</taxon>
        <taxon>Thermoproteota</taxon>
        <taxon>Thermoprotei</taxon>
        <taxon>Sulfolobales</taxon>
        <taxon>Sulfolobaceae</taxon>
        <taxon>Acidianus</taxon>
    </lineage>
</organism>
<dbReference type="InterPro" id="IPR010038">
    <property type="entry name" value="MoaD_arc-typ"/>
</dbReference>
<dbReference type="CDD" id="cd00754">
    <property type="entry name" value="Ubl_MoaD"/>
    <property type="match status" value="1"/>
</dbReference>
<dbReference type="InterPro" id="IPR016155">
    <property type="entry name" value="Mopterin_synth/thiamin_S_b"/>
</dbReference>
<sequence>MKMIKIKYFAFLKDITNKNEEEINTNCKDVNCLIQLLSQKYGKRMEDALTRGINGIKVTILVNGEVRQNINDGDEVALLPPPAGGDIIKGKFNFLEEIKKFRQEAPPEAGSLVIYLGFVKGVVDGHKVYELDYESYEDYTIKRINEIESLIKNKYSDVIKIKILHAIDKMKPGDDVILIMCIGKGRKDAIHAIEEAIELVKHTTGIWKLEIRDDGDFWVVAGNTRVKKE</sequence>